<name>A0AAD9EI36_9PEZI</name>
<reference evidence="1" key="1">
    <citation type="submission" date="2023-01" db="EMBL/GenBank/DDBJ databases">
        <title>Colletotrichum chrysophilum M932 genome sequence.</title>
        <authorList>
            <person name="Baroncelli R."/>
        </authorList>
    </citation>
    <scope>NUCLEOTIDE SEQUENCE</scope>
    <source>
        <strain evidence="1">M932</strain>
    </source>
</reference>
<protein>
    <submittedName>
        <fullName evidence="1">Uncharacterized protein</fullName>
    </submittedName>
</protein>
<organism evidence="1 2">
    <name type="scientific">Colletotrichum chrysophilum</name>
    <dbReference type="NCBI Taxonomy" id="1836956"/>
    <lineage>
        <taxon>Eukaryota</taxon>
        <taxon>Fungi</taxon>
        <taxon>Dikarya</taxon>
        <taxon>Ascomycota</taxon>
        <taxon>Pezizomycotina</taxon>
        <taxon>Sordariomycetes</taxon>
        <taxon>Hypocreomycetidae</taxon>
        <taxon>Glomerellales</taxon>
        <taxon>Glomerellaceae</taxon>
        <taxon>Colletotrichum</taxon>
        <taxon>Colletotrichum gloeosporioides species complex</taxon>
    </lineage>
</organism>
<dbReference type="AlphaFoldDB" id="A0AAD9EI36"/>
<sequence length="92" mass="10268">MSLPNVTVSKMGSQFPDHFQAQPCQEHPDITVANTKNSDTKVTTAKANIDGDFKDMLALYFDSDLPWSHVDMMLKDAKGEPSRDDGEKKSHE</sequence>
<comment type="caution">
    <text evidence="1">The sequence shown here is derived from an EMBL/GenBank/DDBJ whole genome shotgun (WGS) entry which is preliminary data.</text>
</comment>
<evidence type="ECO:0000313" key="1">
    <source>
        <dbReference type="EMBL" id="KAK1852434.1"/>
    </source>
</evidence>
<dbReference type="EMBL" id="JAQOWY010000075">
    <property type="protein sequence ID" value="KAK1852434.1"/>
    <property type="molecule type" value="Genomic_DNA"/>
</dbReference>
<evidence type="ECO:0000313" key="2">
    <source>
        <dbReference type="Proteomes" id="UP001243330"/>
    </source>
</evidence>
<proteinExistence type="predicted"/>
<accession>A0AAD9EI36</accession>
<keyword evidence="2" id="KW-1185">Reference proteome</keyword>
<dbReference type="Proteomes" id="UP001243330">
    <property type="component" value="Unassembled WGS sequence"/>
</dbReference>
<gene>
    <name evidence="1" type="ORF">CCHR01_04980</name>
</gene>